<comment type="caution">
    <text evidence="1">The sequence shown here is derived from an EMBL/GenBank/DDBJ whole genome shotgun (WGS) entry which is preliminary data.</text>
</comment>
<dbReference type="Proteomes" id="UP001292094">
    <property type="component" value="Unassembled WGS sequence"/>
</dbReference>
<dbReference type="EMBL" id="JAWZYT010001714">
    <property type="protein sequence ID" value="KAK4309796.1"/>
    <property type="molecule type" value="Genomic_DNA"/>
</dbReference>
<proteinExistence type="predicted"/>
<feature type="non-terminal residue" evidence="1">
    <location>
        <position position="43"/>
    </location>
</feature>
<reference evidence="1" key="1">
    <citation type="submission" date="2023-11" db="EMBL/GenBank/DDBJ databases">
        <title>Genome assemblies of two species of porcelain crab, Petrolisthes cinctipes and Petrolisthes manimaculis (Anomura: Porcellanidae).</title>
        <authorList>
            <person name="Angst P."/>
        </authorList>
    </citation>
    <scope>NUCLEOTIDE SEQUENCE</scope>
    <source>
        <strain evidence="1">PB745_02</strain>
        <tissue evidence="1">Gill</tissue>
    </source>
</reference>
<accession>A0AAE1PK12</accession>
<evidence type="ECO:0000313" key="1">
    <source>
        <dbReference type="EMBL" id="KAK4309796.1"/>
    </source>
</evidence>
<keyword evidence="2" id="KW-1185">Reference proteome</keyword>
<dbReference type="AlphaFoldDB" id="A0AAE1PK12"/>
<name>A0AAE1PK12_9EUCA</name>
<gene>
    <name evidence="1" type="ORF">Pmani_018589</name>
</gene>
<evidence type="ECO:0000313" key="2">
    <source>
        <dbReference type="Proteomes" id="UP001292094"/>
    </source>
</evidence>
<sequence length="43" mass="4974">MQSFTIILTTPDFTHRPHLHCLISHIIAPTPPPMHPYSLNIRQ</sequence>
<organism evidence="1 2">
    <name type="scientific">Petrolisthes manimaculis</name>
    <dbReference type="NCBI Taxonomy" id="1843537"/>
    <lineage>
        <taxon>Eukaryota</taxon>
        <taxon>Metazoa</taxon>
        <taxon>Ecdysozoa</taxon>
        <taxon>Arthropoda</taxon>
        <taxon>Crustacea</taxon>
        <taxon>Multicrustacea</taxon>
        <taxon>Malacostraca</taxon>
        <taxon>Eumalacostraca</taxon>
        <taxon>Eucarida</taxon>
        <taxon>Decapoda</taxon>
        <taxon>Pleocyemata</taxon>
        <taxon>Anomura</taxon>
        <taxon>Galatheoidea</taxon>
        <taxon>Porcellanidae</taxon>
        <taxon>Petrolisthes</taxon>
    </lineage>
</organism>
<protein>
    <submittedName>
        <fullName evidence="1">Uncharacterized protein</fullName>
    </submittedName>
</protein>